<feature type="transmembrane region" description="Helical" evidence="8">
    <location>
        <begin position="12"/>
        <end position="32"/>
    </location>
</feature>
<evidence type="ECO:0000256" key="6">
    <source>
        <dbReference type="ARBA" id="ARBA00022989"/>
    </source>
</evidence>
<feature type="transmembrane region" description="Helical" evidence="8">
    <location>
        <begin position="271"/>
        <end position="292"/>
    </location>
</feature>
<comment type="subcellular location">
    <subcellularLocation>
        <location evidence="1">Cell inner membrane</location>
        <topology evidence="1">Multi-pass membrane protein</topology>
    </subcellularLocation>
</comment>
<feature type="transmembrane region" description="Helical" evidence="8">
    <location>
        <begin position="160"/>
        <end position="179"/>
    </location>
</feature>
<dbReference type="InterPro" id="IPR024989">
    <property type="entry name" value="MFS_assoc_dom"/>
</dbReference>
<name>A0AA97H2Q1_9FIRM</name>
<gene>
    <name evidence="10" type="ORF">PXC00_01090</name>
</gene>
<reference evidence="11" key="1">
    <citation type="submission" date="2024-06" db="EMBL/GenBank/DDBJ databases">
        <title>Caproicibacterium argilliputei sp. nov, a novel caproic acid producing anaerobic bacterium isolated from pit mud.</title>
        <authorList>
            <person name="Zeng C."/>
        </authorList>
    </citation>
    <scope>NUCLEOTIDE SEQUENCE [LARGE SCALE GENOMIC DNA]</scope>
    <source>
        <strain evidence="11">ZCY20-5</strain>
    </source>
</reference>
<sequence length="397" mass="43691">MNKFRKYPEQLYFLYYTLLYAGIAVYGGYISIYYMKAGFSLSEIGTLTTVGPLFSLFVQPVWGMVSDRTGRHRLVLTISLIGSVLSVLLYSLHTGYVFYLIITMVFMLFYTAIQPLSDTISVDYLTRSGYNYSAVRMGGSIGYSVVVLLLGNFFNDHLSLLFALCAGLLLLALFSTALLPKEQPKPDAAVPDSAPAESKPFNRRRLILLIGFSCVLFFALSFNISFVGIYAKEMTASGTLLGVALCASSISEVPVLLLITKYSRRFNQINIFTIVTFTGFLLGARMLLYFFAQGIGMVIFAQALQGITSMLLFYSMVTYINREVPTAHKATGQSALVIAQSGISSILGNTGGGYVSEWIGLRQTYLLTAVIVLAATALFAVAYLLHRKHTTQTRPTS</sequence>
<dbReference type="PANTHER" id="PTHR23522">
    <property type="entry name" value="BLL5896 PROTEIN"/>
    <property type="match status" value="1"/>
</dbReference>
<feature type="transmembrane region" description="Helical" evidence="8">
    <location>
        <begin position="364"/>
        <end position="385"/>
    </location>
</feature>
<accession>A0AA97H2Q1</accession>
<evidence type="ECO:0000256" key="8">
    <source>
        <dbReference type="SAM" id="Phobius"/>
    </source>
</evidence>
<evidence type="ECO:0000313" key="11">
    <source>
        <dbReference type="Proteomes" id="UP001300604"/>
    </source>
</evidence>
<dbReference type="InterPro" id="IPR020846">
    <property type="entry name" value="MFS_dom"/>
</dbReference>
<keyword evidence="7 8" id="KW-0472">Membrane</keyword>
<evidence type="ECO:0000256" key="3">
    <source>
        <dbReference type="ARBA" id="ARBA00022475"/>
    </source>
</evidence>
<proteinExistence type="predicted"/>
<dbReference type="EMBL" id="CP135996">
    <property type="protein sequence ID" value="WOC32492.1"/>
    <property type="molecule type" value="Genomic_DNA"/>
</dbReference>
<keyword evidence="2" id="KW-0813">Transport</keyword>
<feature type="transmembrane region" description="Helical" evidence="8">
    <location>
        <begin position="206"/>
        <end position="231"/>
    </location>
</feature>
<protein>
    <submittedName>
        <fullName evidence="10">MFS transporter</fullName>
    </submittedName>
</protein>
<evidence type="ECO:0000256" key="1">
    <source>
        <dbReference type="ARBA" id="ARBA00004429"/>
    </source>
</evidence>
<dbReference type="AlphaFoldDB" id="A0AA97H2Q1"/>
<keyword evidence="11" id="KW-1185">Reference proteome</keyword>
<feature type="transmembrane region" description="Helical" evidence="8">
    <location>
        <begin position="44"/>
        <end position="62"/>
    </location>
</feature>
<dbReference type="InterPro" id="IPR036259">
    <property type="entry name" value="MFS_trans_sf"/>
</dbReference>
<dbReference type="Gene3D" id="1.20.1250.20">
    <property type="entry name" value="MFS general substrate transporter like domains"/>
    <property type="match status" value="2"/>
</dbReference>
<dbReference type="GO" id="GO:0022857">
    <property type="term" value="F:transmembrane transporter activity"/>
    <property type="evidence" value="ECO:0007669"/>
    <property type="project" value="InterPro"/>
</dbReference>
<feature type="transmembrane region" description="Helical" evidence="8">
    <location>
        <begin position="96"/>
        <end position="113"/>
    </location>
</feature>
<feature type="transmembrane region" description="Helical" evidence="8">
    <location>
        <begin position="298"/>
        <end position="320"/>
    </location>
</feature>
<dbReference type="PROSITE" id="PS50850">
    <property type="entry name" value="MFS"/>
    <property type="match status" value="1"/>
</dbReference>
<dbReference type="SUPFAM" id="SSF103473">
    <property type="entry name" value="MFS general substrate transporter"/>
    <property type="match status" value="1"/>
</dbReference>
<evidence type="ECO:0000256" key="4">
    <source>
        <dbReference type="ARBA" id="ARBA00022519"/>
    </source>
</evidence>
<dbReference type="GO" id="GO:0005886">
    <property type="term" value="C:plasma membrane"/>
    <property type="evidence" value="ECO:0007669"/>
    <property type="project" value="UniProtKB-SubCell"/>
</dbReference>
<feature type="transmembrane region" description="Helical" evidence="8">
    <location>
        <begin position="237"/>
        <end position="259"/>
    </location>
</feature>
<keyword evidence="4" id="KW-0997">Cell inner membrane</keyword>
<evidence type="ECO:0000259" key="9">
    <source>
        <dbReference type="PROSITE" id="PS50850"/>
    </source>
</evidence>
<feature type="transmembrane region" description="Helical" evidence="8">
    <location>
        <begin position="134"/>
        <end position="154"/>
    </location>
</feature>
<organism evidence="10 11">
    <name type="scientific">Caproicibacterium argilliputei</name>
    <dbReference type="NCBI Taxonomy" id="3030016"/>
    <lineage>
        <taxon>Bacteria</taxon>
        <taxon>Bacillati</taxon>
        <taxon>Bacillota</taxon>
        <taxon>Clostridia</taxon>
        <taxon>Eubacteriales</taxon>
        <taxon>Oscillospiraceae</taxon>
        <taxon>Caproicibacterium</taxon>
    </lineage>
</organism>
<reference evidence="10 11" key="2">
    <citation type="submission" date="2024-06" db="EMBL/GenBank/DDBJ databases">
        <title>Caproicibacterium argilliputei sp. nov, a novel caproic acid producing anaerobic bacterium isolated from pit mud.</title>
        <authorList>
            <person name="Xia S."/>
        </authorList>
    </citation>
    <scope>NUCLEOTIDE SEQUENCE [LARGE SCALE GENOMIC DNA]</scope>
    <source>
        <strain evidence="10 11">ZCY20-5</strain>
    </source>
</reference>
<keyword evidence="6 8" id="KW-1133">Transmembrane helix</keyword>
<dbReference type="Pfam" id="PF12832">
    <property type="entry name" value="MFS_1_like"/>
    <property type="match status" value="1"/>
</dbReference>
<evidence type="ECO:0000256" key="2">
    <source>
        <dbReference type="ARBA" id="ARBA00022448"/>
    </source>
</evidence>
<keyword evidence="5 8" id="KW-0812">Transmembrane</keyword>
<dbReference type="PANTHER" id="PTHR23522:SF10">
    <property type="entry name" value="3-PHENYLPROPIONIC ACID TRANSPORTER-RELATED"/>
    <property type="match status" value="1"/>
</dbReference>
<dbReference type="RefSeq" id="WP_275844647.1">
    <property type="nucleotide sequence ID" value="NZ_CP135996.1"/>
</dbReference>
<dbReference type="KEGG" id="carl:PXC00_01090"/>
<evidence type="ECO:0000313" key="10">
    <source>
        <dbReference type="EMBL" id="WOC32492.1"/>
    </source>
</evidence>
<keyword evidence="3" id="KW-1003">Cell membrane</keyword>
<evidence type="ECO:0000256" key="5">
    <source>
        <dbReference type="ARBA" id="ARBA00022692"/>
    </source>
</evidence>
<evidence type="ECO:0000256" key="7">
    <source>
        <dbReference type="ARBA" id="ARBA00023136"/>
    </source>
</evidence>
<dbReference type="Proteomes" id="UP001300604">
    <property type="component" value="Chromosome"/>
</dbReference>
<feature type="domain" description="Major facilitator superfamily (MFS) profile" evidence="9">
    <location>
        <begin position="1"/>
        <end position="184"/>
    </location>
</feature>